<evidence type="ECO:0000256" key="8">
    <source>
        <dbReference type="ARBA" id="ARBA00023303"/>
    </source>
</evidence>
<evidence type="ECO:0000259" key="12">
    <source>
        <dbReference type="Pfam" id="PF16905"/>
    </source>
</evidence>
<feature type="transmembrane region" description="Helical" evidence="10">
    <location>
        <begin position="1357"/>
        <end position="1375"/>
    </location>
</feature>
<keyword evidence="6" id="KW-0406">Ion transport</keyword>
<feature type="transmembrane region" description="Helical" evidence="10">
    <location>
        <begin position="879"/>
        <end position="900"/>
    </location>
</feature>
<feature type="compositionally biased region" description="Acidic residues" evidence="9">
    <location>
        <begin position="2430"/>
        <end position="2439"/>
    </location>
</feature>
<reference evidence="13 14" key="1">
    <citation type="submission" date="2019-07" db="EMBL/GenBank/DDBJ databases">
        <title>Genomes of Cafeteria roenbergensis.</title>
        <authorList>
            <person name="Fischer M.G."/>
            <person name="Hackl T."/>
            <person name="Roman M."/>
        </authorList>
    </citation>
    <scope>NUCLEOTIDE SEQUENCE [LARGE SCALE GENOMIC DNA]</scope>
    <source>
        <strain evidence="13 14">E4-10P</strain>
    </source>
</reference>
<accession>A0A5A8D9W3</accession>
<feature type="domain" description="Ion transport" evidence="11">
    <location>
        <begin position="1294"/>
        <end position="1551"/>
    </location>
</feature>
<organism evidence="13 14">
    <name type="scientific">Cafeteria roenbergensis</name>
    <name type="common">Marine flagellate</name>
    <dbReference type="NCBI Taxonomy" id="33653"/>
    <lineage>
        <taxon>Eukaryota</taxon>
        <taxon>Sar</taxon>
        <taxon>Stramenopiles</taxon>
        <taxon>Bigyra</taxon>
        <taxon>Opalozoa</taxon>
        <taxon>Bicosoecida</taxon>
        <taxon>Cafeteriaceae</taxon>
        <taxon>Cafeteria</taxon>
    </lineage>
</organism>
<dbReference type="SUPFAM" id="SSF81324">
    <property type="entry name" value="Voltage-gated potassium channels"/>
    <property type="match status" value="4"/>
</dbReference>
<dbReference type="Proteomes" id="UP000322899">
    <property type="component" value="Unassembled WGS sequence"/>
</dbReference>
<evidence type="ECO:0000256" key="2">
    <source>
        <dbReference type="ARBA" id="ARBA00022448"/>
    </source>
</evidence>
<keyword evidence="7 10" id="KW-0472">Membrane</keyword>
<dbReference type="Gene3D" id="1.10.238.10">
    <property type="entry name" value="EF-hand"/>
    <property type="match status" value="1"/>
</dbReference>
<evidence type="ECO:0000256" key="5">
    <source>
        <dbReference type="ARBA" id="ARBA00022989"/>
    </source>
</evidence>
<feature type="compositionally biased region" description="Basic and acidic residues" evidence="9">
    <location>
        <begin position="2613"/>
        <end position="2625"/>
    </location>
</feature>
<dbReference type="GO" id="GO:0005248">
    <property type="term" value="F:voltage-gated sodium channel activity"/>
    <property type="evidence" value="ECO:0007669"/>
    <property type="project" value="TreeGrafter"/>
</dbReference>
<sequence>MFFYVGDILRRSEEAAKGAYRDYGRASKEYKDACTEARYFRPDKDCVVGEKADLHAARVKKRYQLAHVWRSDIAGAVEGLEELRAEMEELALEAMMELGSDDESSDDMEATANLVEEFIRACKGARCLAAATGFEGFLPDTLGVLSDDLKAKLRKCLYGDGVTARANEQTEAPWQRKMVLHHDDMLRIKHECVFLRRLAKARRACTARCRAEALAKGTPEKRVANIDDPAMLRVMSDLVAFREACVPGTHYWLRNTMMGPRGLTDEEFAVVERYRIGASEADHVVPDGVSINCACVQGDTTARGTVHIGGVSGVAHHLARCRCGKGSTIRAHNDVRDVLHAAITSARLRRLMPELVSGVAASRDILNVPYLASANSRQLLDLFVPESPLPGAPLVLFVHGGGWKRYSKDDHSHVGRAWARLGMTTAVMSYRISSLERSTRAFIAAAWSVVLGSLGFVADVSGLAPGWAVALCAAAGLFVAAMAVWWVWDLLEEPYVQWPAHRDDVVSALQFLGQAAQIGGRFEGLYNSQNVFVCGHSAGAHMALMTSFDVPLLGSAGIGLASLPMVSTGHSAPAPLRAPIERDAVAAVPGDERFTVIGQTASTKPAITVRGVVAMSPPAVSAMMSGTLAHRLYMRPAFGADPARWSSAFPDSLLRAAIDAKQCPRPPLLLATADPGFDLGLEKHVDAIMPLLEEARVPVERITIAGANHFTEMTRIGCPGSPAEAIFTPALRRFVETFGASRIDLFDLVTALQEELRKQAEAEHHTFFVHGKELGYSKNSLFCLDADSSLRWGVIWLVAHPAFEFVTLMLIIANSVVLAMANYAVVTPSGQLDVADPFNRAISESELVFTLLFTVEMLLKIVAMGLVLGKGAYLRDAWNVLDCLVVVSGLVGIIPGVPNVSAIRAIRVLRPLRALVIVPGMRLLVLSLLRSVPALLEVLLLLLFAFAIFGILGIQLWSGLLHARCRLTEGPVRAVAEPGGFPQACKVPTLQCLELLMTNTSGIAAVELAESRLAAGAPGAEGQFLEASVRWDAALGMHVAAELNSTGLVSCLPGQPVDSPQWAVREDSPWFQAQPCFWPIDAADERMCTIGGLGEHACGAGRFCGSNYDSVQNARFANTALTEAGNFDGSLNWGLTTFDHIFLGVSAIFQSITMEGWTDIMYMVMDSYNGVAAGVYFVVLILFGSFFLLNLLLAVISEQFNESQKLELEAKAKKEQDKRRREQAARHAAGLRPNPARSWRRSPTRGVPLDGQSHSVAAPRASSGGLALPAPSPLPEQSMSSCQRCLFRVATSPVTSAFVLLAIVVNTCILAADHYPMDPDVSGALELAGFVLTLIFTAEMCVKVAGLGPWRFIKAPFNVFDAIIVIASLVELVLAPPAFLTATTEDVASAGGGISALRTLRLFRLFALAKQWRSLRVLIDTMLRTLKDVAYFAVLLLLFLFIFSLIGMQFFANQLCFDPGTGLPSEEFQGSGSCPAPFERPRAHFDNIFWAFLAVFQVLSEENWNAIMYDCWRAVGWPATIYFVALVVVGNFVLLNLFLAIVLGNFEGMEELVASASPNRSASEFSEQLGSAVSQAGFGKAMLRLRGALSSSKSRPLPADGGFPGAAQAAPADSGRVRFGSAMELEGHGGEASRPPRLSRAKTAGASPDDGSERPRRASVGGTPNRLATSAMLARSSSVGGGSDPSMVRHLREKKQLFGNALFVLPASNPLRKWLGKLVQSSRFESGILCLIVLSSVALALDSPFADPDSALSAWLGVLDIVFAALFTLEMVLKVLAFGFALHRNAYIRDPWNALDFAIVVISLLSIAAADVPALKSLRALRTLRALRPLRLVSRNKGMRLVVNALISSLPAIGNVLVVCLLVVLIFGIIGVSYFKGGFGQCGGDAFDAAPSVIQDLVFAPVEWPRLPNATRLAVVAQAGAAAATMLETMSAARGALASEQVCVAMGFDWSLVVDSTFDNIWSAAGTLLQMATTEGWMDVLHAGIDSRGSGMQPQRDFSPAWALFFVAFIVVGDFFVLNLFVGVVVDNFNRMKVKLGVEAGQSIFATPEQREWQKTRKYALLIRPFKKESPPRNPCRRALLAVAQHPRFEWFIVGCILLNTGAMAATFFGQPTTYSLVLDVINYVFAAIFTLEAVLKISALGCKYFHGAEDSAWNIFDFAIVVGSNLGIVLQFALGLSVGSVATVVRTFRIGRIFRLVPRAKKIQFYFSTLVQTLPSLGNIGGLLFLLFFVYAVMGVQLFAEVRHGDSLNDHANFQSFGFALLTLMRAATGEAWNYLMYDAAAVSDGCRALSSVPFAEKRQLCGYNQDPRTCLPLDGCGNSAAYVYFYSFTIIVTFIFLNLFIAVVLEAFSDTSEEEAMKLKKADFAVLAKAWMTFDPDATCLMPAAKLPSLMRKLKPPLGFDMAVRNSDARLRRAIQGLAIQIHRPVADEDEDEDEGQAGEGTAAAAEAAQAAGGAGRGRGSSARQPPVLMVHFADVAQALAHRVFDEAAKAEGKPGFEAPPATKRDRRELMRVFGKASFGHATAFALDSYVAAEAIERLFKAHKFRKRIQGRMQDSETLPARSRGPASAGASGEGPRVWGGQRSAGHEGDVGGDDERVPRRAALAVRRRVSHSEDPARPDPDAKQAAGVELRKAPVSE</sequence>
<feature type="transmembrane region" description="Helical" evidence="10">
    <location>
        <begin position="1324"/>
        <end position="1345"/>
    </location>
</feature>
<feature type="transmembrane region" description="Helical" evidence="10">
    <location>
        <begin position="847"/>
        <end position="867"/>
    </location>
</feature>
<feature type="region of interest" description="Disordered" evidence="9">
    <location>
        <begin position="1625"/>
        <end position="1667"/>
    </location>
</feature>
<feature type="compositionally biased region" description="Low complexity" evidence="9">
    <location>
        <begin position="1598"/>
        <end position="1612"/>
    </location>
</feature>
<protein>
    <recommendedName>
        <fullName evidence="15">Ion transport domain-containing protein</fullName>
    </recommendedName>
</protein>
<feature type="transmembrane region" description="Helical" evidence="10">
    <location>
        <begin position="2121"/>
        <end position="2147"/>
    </location>
</feature>
<feature type="transmembrane region" description="Helical" evidence="10">
    <location>
        <begin position="1131"/>
        <end position="1153"/>
    </location>
</feature>
<keyword evidence="8" id="KW-0407">Ion channel</keyword>
<dbReference type="GO" id="GO:0001518">
    <property type="term" value="C:voltage-gated sodium channel complex"/>
    <property type="evidence" value="ECO:0007669"/>
    <property type="project" value="TreeGrafter"/>
</dbReference>
<evidence type="ECO:0000256" key="9">
    <source>
        <dbReference type="SAM" id="MobiDB-lite"/>
    </source>
</evidence>
<name>A0A5A8D9W3_CAFRO</name>
<dbReference type="Pfam" id="PF16905">
    <property type="entry name" value="GPHH"/>
    <property type="match status" value="1"/>
</dbReference>
<feature type="compositionally biased region" description="Basic and acidic residues" evidence="9">
    <location>
        <begin position="2587"/>
        <end position="2601"/>
    </location>
</feature>
<feature type="region of interest" description="Disordered" evidence="9">
    <location>
        <begin position="2553"/>
        <end position="2640"/>
    </location>
</feature>
<evidence type="ECO:0008006" key="15">
    <source>
        <dbReference type="Google" id="ProtNLM"/>
    </source>
</evidence>
<feature type="compositionally biased region" description="Basic and acidic residues" evidence="9">
    <location>
        <begin position="1211"/>
        <end position="1225"/>
    </location>
</feature>
<feature type="transmembrane region" description="Helical" evidence="10">
    <location>
        <begin position="2091"/>
        <end position="2109"/>
    </location>
</feature>
<dbReference type="OrthoDB" id="431720at2759"/>
<comment type="caution">
    <text evidence="13">The sequence shown here is derived from an EMBL/GenBank/DDBJ whole genome shotgun (WGS) entry which is preliminary data.</text>
</comment>
<feature type="compositionally biased region" description="Low complexity" evidence="9">
    <location>
        <begin position="2562"/>
        <end position="2579"/>
    </location>
</feature>
<feature type="transmembrane region" description="Helical" evidence="10">
    <location>
        <begin position="805"/>
        <end position="826"/>
    </location>
</feature>
<feature type="transmembrane region" description="Helical" evidence="10">
    <location>
        <begin position="1173"/>
        <end position="1196"/>
    </location>
</feature>
<dbReference type="Gene3D" id="1.10.287.70">
    <property type="match status" value="4"/>
</dbReference>
<evidence type="ECO:0000256" key="7">
    <source>
        <dbReference type="ARBA" id="ARBA00023136"/>
    </source>
</evidence>
<feature type="transmembrane region" description="Helical" evidence="10">
    <location>
        <begin position="912"/>
        <end position="932"/>
    </location>
</feature>
<feature type="transmembrane region" description="Helical" evidence="10">
    <location>
        <begin position="441"/>
        <end position="458"/>
    </location>
</feature>
<feature type="transmembrane region" description="Helical" evidence="10">
    <location>
        <begin position="2206"/>
        <end position="2235"/>
    </location>
</feature>
<evidence type="ECO:0000256" key="1">
    <source>
        <dbReference type="ARBA" id="ARBA00004141"/>
    </source>
</evidence>
<evidence type="ECO:0000256" key="6">
    <source>
        <dbReference type="ARBA" id="ARBA00023065"/>
    </source>
</evidence>
<feature type="domain" description="Ion transport" evidence="11">
    <location>
        <begin position="800"/>
        <end position="1205"/>
    </location>
</feature>
<feature type="domain" description="Ion transport" evidence="11">
    <location>
        <begin position="2086"/>
        <end position="2356"/>
    </location>
</feature>
<keyword evidence="4" id="KW-0677">Repeat</keyword>
<feature type="transmembrane region" description="Helical" evidence="10">
    <location>
        <begin position="1429"/>
        <end position="1452"/>
    </location>
</feature>
<feature type="transmembrane region" description="Helical" evidence="10">
    <location>
        <begin position="464"/>
        <end position="488"/>
    </location>
</feature>
<dbReference type="Gene3D" id="3.40.50.1820">
    <property type="entry name" value="alpha/beta hydrolase"/>
    <property type="match status" value="1"/>
</dbReference>
<dbReference type="InterPro" id="IPR027359">
    <property type="entry name" value="Volt_channel_dom_sf"/>
</dbReference>
<feature type="transmembrane region" description="Helical" evidence="10">
    <location>
        <begin position="1521"/>
        <end position="1543"/>
    </location>
</feature>
<feature type="compositionally biased region" description="Low complexity" evidence="9">
    <location>
        <begin position="2442"/>
        <end position="2454"/>
    </location>
</feature>
<dbReference type="PANTHER" id="PTHR10037">
    <property type="entry name" value="VOLTAGE-GATED CATION CHANNEL CALCIUM AND SODIUM"/>
    <property type="match status" value="1"/>
</dbReference>
<dbReference type="InterPro" id="IPR005821">
    <property type="entry name" value="Ion_trans_dom"/>
</dbReference>
<proteinExistence type="predicted"/>
<feature type="region of interest" description="Disordered" evidence="9">
    <location>
        <begin position="1593"/>
        <end position="1613"/>
    </location>
</feature>
<gene>
    <name evidence="13" type="ORF">FNF27_08184</name>
</gene>
<feature type="transmembrane region" description="Helical" evidence="10">
    <location>
        <begin position="1761"/>
        <end position="1782"/>
    </location>
</feature>
<evidence type="ECO:0000256" key="3">
    <source>
        <dbReference type="ARBA" id="ARBA00022692"/>
    </source>
</evidence>
<evidence type="ECO:0000259" key="11">
    <source>
        <dbReference type="Pfam" id="PF00520"/>
    </source>
</evidence>
<feature type="transmembrane region" description="Helical" evidence="10">
    <location>
        <begin position="938"/>
        <end position="957"/>
    </location>
</feature>
<keyword evidence="2" id="KW-0813">Transport</keyword>
<dbReference type="EMBL" id="VLTO01000144">
    <property type="protein sequence ID" value="KAA0161070.1"/>
    <property type="molecule type" value="Genomic_DNA"/>
</dbReference>
<feature type="transmembrane region" description="Helical" evidence="10">
    <location>
        <begin position="2159"/>
        <end position="2186"/>
    </location>
</feature>
<feature type="domain" description="Voltage-dependent L-type calcium channel IQ-associated" evidence="12">
    <location>
        <begin position="2371"/>
        <end position="2411"/>
    </location>
</feature>
<dbReference type="InterPro" id="IPR029058">
    <property type="entry name" value="AB_hydrolase_fold"/>
</dbReference>
<dbReference type="Gene3D" id="1.20.120.350">
    <property type="entry name" value="Voltage-gated potassium channels. Chain C"/>
    <property type="match status" value="4"/>
</dbReference>
<feature type="transmembrane region" description="Helical" evidence="10">
    <location>
        <begin position="2002"/>
        <end position="2026"/>
    </location>
</feature>
<dbReference type="GO" id="GO:0022843">
    <property type="term" value="F:voltage-gated monoatomic cation channel activity"/>
    <property type="evidence" value="ECO:0007669"/>
    <property type="project" value="UniProtKB-ARBA"/>
</dbReference>
<feature type="transmembrane region" description="Helical" evidence="10">
    <location>
        <begin position="1387"/>
        <end position="1408"/>
    </location>
</feature>
<evidence type="ECO:0000313" key="13">
    <source>
        <dbReference type="EMBL" id="KAA0161070.1"/>
    </source>
</evidence>
<evidence type="ECO:0000256" key="10">
    <source>
        <dbReference type="SAM" id="Phobius"/>
    </source>
</evidence>
<dbReference type="FunFam" id="1.20.120.350:FF:000095">
    <property type="entry name" value="Voltage-gated Ca2+ channel, alpha subunit"/>
    <property type="match status" value="2"/>
</dbReference>
<evidence type="ECO:0000256" key="4">
    <source>
        <dbReference type="ARBA" id="ARBA00022737"/>
    </source>
</evidence>
<feature type="transmembrane region" description="Helical" evidence="10">
    <location>
        <begin position="1852"/>
        <end position="1875"/>
    </location>
</feature>
<feature type="region of interest" description="Disordered" evidence="9">
    <location>
        <begin position="1211"/>
        <end position="1264"/>
    </location>
</feature>
<keyword evidence="5 10" id="KW-1133">Transmembrane helix</keyword>
<dbReference type="InterPro" id="IPR043203">
    <property type="entry name" value="VGCC_Ca_Na"/>
</dbReference>
<feature type="transmembrane region" description="Helical" evidence="10">
    <location>
        <begin position="2325"/>
        <end position="2350"/>
    </location>
</feature>
<keyword evidence="3 10" id="KW-0812">Transmembrane</keyword>
<dbReference type="SUPFAM" id="SSF53474">
    <property type="entry name" value="alpha/beta-Hydrolases"/>
    <property type="match status" value="1"/>
</dbReference>
<dbReference type="InterPro" id="IPR031649">
    <property type="entry name" value="GPHH_dom"/>
</dbReference>
<feature type="region of interest" description="Disordered" evidence="9">
    <location>
        <begin position="2427"/>
        <end position="2465"/>
    </location>
</feature>
<comment type="subcellular location">
    <subcellularLocation>
        <location evidence="1">Membrane</location>
        <topology evidence="1">Multi-pass membrane protein</topology>
    </subcellularLocation>
</comment>
<feature type="transmembrane region" description="Helical" evidence="10">
    <location>
        <begin position="1285"/>
        <end position="1312"/>
    </location>
</feature>
<feature type="domain" description="Ion transport" evidence="11">
    <location>
        <begin position="1723"/>
        <end position="2035"/>
    </location>
</feature>
<evidence type="ECO:0000313" key="14">
    <source>
        <dbReference type="Proteomes" id="UP000322899"/>
    </source>
</evidence>
<dbReference type="Pfam" id="PF00520">
    <property type="entry name" value="Ion_trans"/>
    <property type="match status" value="4"/>
</dbReference>
<feature type="transmembrane region" description="Helical" evidence="10">
    <location>
        <begin position="1722"/>
        <end position="1741"/>
    </location>
</feature>
<dbReference type="PANTHER" id="PTHR10037:SF62">
    <property type="entry name" value="SODIUM CHANNEL PROTEIN 60E"/>
    <property type="match status" value="1"/>
</dbReference>